<sequence>MAESLLPPQYLGAVNNVTSRLSHENAKPSSGISNRRCTSFNTDKADCFVIIGRLTFLDGSVGESFSLRTASFNDIIILFIRFASASFSTLAAPGPGLKSVALNNISDFVELPSDDDKAEEAAPDNEPA</sequence>
<dbReference type="AlphaFoldDB" id="A0A915L7D8"/>
<dbReference type="WBParaSite" id="nRc.2.0.1.t46393-RA">
    <property type="protein sequence ID" value="nRc.2.0.1.t46393-RA"/>
    <property type="gene ID" value="nRc.2.0.1.g46393"/>
</dbReference>
<organism evidence="1 2">
    <name type="scientific">Romanomermis culicivorax</name>
    <name type="common">Nematode worm</name>
    <dbReference type="NCBI Taxonomy" id="13658"/>
    <lineage>
        <taxon>Eukaryota</taxon>
        <taxon>Metazoa</taxon>
        <taxon>Ecdysozoa</taxon>
        <taxon>Nematoda</taxon>
        <taxon>Enoplea</taxon>
        <taxon>Dorylaimia</taxon>
        <taxon>Mermithida</taxon>
        <taxon>Mermithoidea</taxon>
        <taxon>Mermithidae</taxon>
        <taxon>Romanomermis</taxon>
    </lineage>
</organism>
<evidence type="ECO:0000313" key="1">
    <source>
        <dbReference type="Proteomes" id="UP000887565"/>
    </source>
</evidence>
<accession>A0A915L7D8</accession>
<proteinExistence type="predicted"/>
<evidence type="ECO:0000313" key="2">
    <source>
        <dbReference type="WBParaSite" id="nRc.2.0.1.t46393-RA"/>
    </source>
</evidence>
<protein>
    <submittedName>
        <fullName evidence="2">Uncharacterized protein</fullName>
    </submittedName>
</protein>
<name>A0A915L7D8_ROMCU</name>
<keyword evidence="1" id="KW-1185">Reference proteome</keyword>
<reference evidence="2" key="1">
    <citation type="submission" date="2022-11" db="UniProtKB">
        <authorList>
            <consortium name="WormBaseParasite"/>
        </authorList>
    </citation>
    <scope>IDENTIFICATION</scope>
</reference>
<dbReference type="Proteomes" id="UP000887565">
    <property type="component" value="Unplaced"/>
</dbReference>